<keyword evidence="2" id="KW-1185">Reference proteome</keyword>
<feature type="non-terminal residue" evidence="1">
    <location>
        <position position="212"/>
    </location>
</feature>
<keyword evidence="1" id="KW-0436">Ligase</keyword>
<proteinExistence type="predicted"/>
<accession>A0ACC1JY70</accession>
<reference evidence="1" key="1">
    <citation type="submission" date="2022-07" db="EMBL/GenBank/DDBJ databases">
        <title>Phylogenomic reconstructions and comparative analyses of Kickxellomycotina fungi.</title>
        <authorList>
            <person name="Reynolds N.K."/>
            <person name="Stajich J.E."/>
            <person name="Barry K."/>
            <person name="Grigoriev I.V."/>
            <person name="Crous P."/>
            <person name="Smith M.E."/>
        </authorList>
    </citation>
    <scope>NUCLEOTIDE SEQUENCE</scope>
    <source>
        <strain evidence="1">CBS 109366</strain>
    </source>
</reference>
<sequence>MFRLFASQSKGALRAAAKGQQVRNLSIHEYMSANLLSEAGIKVPKGAVATTPAEAFEAAKKLGTSDLVIKAQVLAGGRGKGHFDSGLKGGVKTIYSPEEARDLASKMLGHKIFTKQTGAHGKECGKVFIVERKYVRREYYFAVLMDRATQGPVIVASAQGGVDIEAVAAEDPEAIIKHPVDIKKGLSLEEAQTLADKLGFVGSARAEAADTF</sequence>
<evidence type="ECO:0000313" key="2">
    <source>
        <dbReference type="Proteomes" id="UP001140234"/>
    </source>
</evidence>
<gene>
    <name evidence="1" type="primary">LSC2</name>
    <name evidence="1" type="ORF">IWQ57_003032</name>
</gene>
<organism evidence="1 2">
    <name type="scientific">Coemansia nantahalensis</name>
    <dbReference type="NCBI Taxonomy" id="2789366"/>
    <lineage>
        <taxon>Eukaryota</taxon>
        <taxon>Fungi</taxon>
        <taxon>Fungi incertae sedis</taxon>
        <taxon>Zoopagomycota</taxon>
        <taxon>Kickxellomycotina</taxon>
        <taxon>Kickxellomycetes</taxon>
        <taxon>Kickxellales</taxon>
        <taxon>Kickxellaceae</taxon>
        <taxon>Coemansia</taxon>
    </lineage>
</organism>
<protein>
    <submittedName>
        <fullName evidence="1">Succinate--CoA ligase beta chain</fullName>
    </submittedName>
</protein>
<comment type="caution">
    <text evidence="1">The sequence shown here is derived from an EMBL/GenBank/DDBJ whole genome shotgun (WGS) entry which is preliminary data.</text>
</comment>
<name>A0ACC1JY70_9FUNG</name>
<dbReference type="EMBL" id="JANBUJ010000901">
    <property type="protein sequence ID" value="KAJ2769606.1"/>
    <property type="molecule type" value="Genomic_DNA"/>
</dbReference>
<evidence type="ECO:0000313" key="1">
    <source>
        <dbReference type="EMBL" id="KAJ2769606.1"/>
    </source>
</evidence>
<dbReference type="Proteomes" id="UP001140234">
    <property type="component" value="Unassembled WGS sequence"/>
</dbReference>